<evidence type="ECO:0000313" key="2">
    <source>
        <dbReference type="Proteomes" id="UP001055115"/>
    </source>
</evidence>
<name>A0AA37UQE0_9PEZI</name>
<organism evidence="1 2">
    <name type="scientific">Colletotrichum spaethianum</name>
    <dbReference type="NCBI Taxonomy" id="700344"/>
    <lineage>
        <taxon>Eukaryota</taxon>
        <taxon>Fungi</taxon>
        <taxon>Dikarya</taxon>
        <taxon>Ascomycota</taxon>
        <taxon>Pezizomycotina</taxon>
        <taxon>Sordariomycetes</taxon>
        <taxon>Hypocreomycetidae</taxon>
        <taxon>Glomerellales</taxon>
        <taxon>Glomerellaceae</taxon>
        <taxon>Colletotrichum</taxon>
        <taxon>Colletotrichum spaethianum species complex</taxon>
    </lineage>
</organism>
<dbReference type="Proteomes" id="UP001055115">
    <property type="component" value="Unassembled WGS sequence"/>
</dbReference>
<dbReference type="EMBL" id="BQXU01000065">
    <property type="protein sequence ID" value="GKT52320.1"/>
    <property type="molecule type" value="Genomic_DNA"/>
</dbReference>
<dbReference type="AlphaFoldDB" id="A0AA37UQE0"/>
<dbReference type="GeneID" id="73333303"/>
<gene>
    <name evidence="1" type="ORF">ColSpa_12501</name>
</gene>
<keyword evidence="2" id="KW-1185">Reference proteome</keyword>
<evidence type="ECO:0000313" key="1">
    <source>
        <dbReference type="EMBL" id="GKT52320.1"/>
    </source>
</evidence>
<proteinExistence type="predicted"/>
<reference evidence="1 2" key="1">
    <citation type="submission" date="2022-03" db="EMBL/GenBank/DDBJ databases">
        <title>Genome data of Colletotrichum spp.</title>
        <authorList>
            <person name="Utami Y.D."/>
            <person name="Hiruma K."/>
        </authorList>
    </citation>
    <scope>NUCLEOTIDE SEQUENCE [LARGE SCALE GENOMIC DNA]</scope>
    <source>
        <strain evidence="1 2">MAFF 239500</strain>
    </source>
</reference>
<dbReference type="RefSeq" id="XP_049134670.1">
    <property type="nucleotide sequence ID" value="XM_049278713.1"/>
</dbReference>
<sequence length="124" mass="13417">MVDVVSVQALDDGRRYDGREAGNLSCRYAALAKVVQPESPDLAVGIDGEAVMRSRKDLGRFVFGHAYALRDQGFEAATLQDASSQLVLLPRAPRKDVAVVGQSEDVVCATGQLNDVFEARDAHR</sequence>
<accession>A0AA37UQE0</accession>
<protein>
    <submittedName>
        <fullName evidence="1">Uncharacterized protein</fullName>
    </submittedName>
</protein>
<comment type="caution">
    <text evidence="1">The sequence shown here is derived from an EMBL/GenBank/DDBJ whole genome shotgun (WGS) entry which is preliminary data.</text>
</comment>